<dbReference type="InterPro" id="IPR051404">
    <property type="entry name" value="TA_system_antitoxin"/>
</dbReference>
<dbReference type="InterPro" id="IPR035069">
    <property type="entry name" value="TTHA1013/TTHA0281-like"/>
</dbReference>
<dbReference type="PANTHER" id="PTHR34504:SF2">
    <property type="entry name" value="UPF0150 PROTEIN SSL0259"/>
    <property type="match status" value="1"/>
</dbReference>
<dbReference type="EMBL" id="CP138348">
    <property type="protein sequence ID" value="WPF90050.1"/>
    <property type="molecule type" value="Genomic_DNA"/>
</dbReference>
<evidence type="ECO:0000259" key="1">
    <source>
        <dbReference type="Pfam" id="PF15919"/>
    </source>
</evidence>
<sequence>MKTQDKLTALEDYLNLNYPITFHPENEGGYTVIIQDLEGCISEGKTVEEAMKNILSAKQPWLETAWKHGDFIPLPSHFILDN</sequence>
<dbReference type="RefSeq" id="WP_320002148.1">
    <property type="nucleotide sequence ID" value="NZ_CP138348.1"/>
</dbReference>
<dbReference type="SUPFAM" id="SSF143100">
    <property type="entry name" value="TTHA1013/TTHA0281-like"/>
    <property type="match status" value="1"/>
</dbReference>
<protein>
    <submittedName>
        <fullName evidence="2">Type II toxin-antitoxin system HicB family antitoxin</fullName>
    </submittedName>
</protein>
<name>A0AAF0ZGY1_9CHRO</name>
<organism evidence="2">
    <name type="scientific">Cyanobacterium aponinum AL20115</name>
    <dbReference type="NCBI Taxonomy" id="3090662"/>
    <lineage>
        <taxon>Bacteria</taxon>
        <taxon>Bacillati</taxon>
        <taxon>Cyanobacteriota</taxon>
        <taxon>Cyanophyceae</taxon>
        <taxon>Oscillatoriophycideae</taxon>
        <taxon>Chroococcales</taxon>
        <taxon>Geminocystaceae</taxon>
        <taxon>Cyanobacterium</taxon>
    </lineage>
</organism>
<dbReference type="InterPro" id="IPR031807">
    <property type="entry name" value="HicB-like"/>
</dbReference>
<dbReference type="Gene3D" id="3.30.160.250">
    <property type="match status" value="1"/>
</dbReference>
<dbReference type="Pfam" id="PF15919">
    <property type="entry name" value="HicB_lk_antitox"/>
    <property type="match status" value="1"/>
</dbReference>
<dbReference type="PANTHER" id="PTHR34504">
    <property type="entry name" value="ANTITOXIN HICB"/>
    <property type="match status" value="1"/>
</dbReference>
<evidence type="ECO:0000313" key="2">
    <source>
        <dbReference type="EMBL" id="WPF90050.1"/>
    </source>
</evidence>
<dbReference type="AlphaFoldDB" id="A0AAF0ZGY1"/>
<accession>A0AAF0ZGY1</accession>
<gene>
    <name evidence="2" type="ORF">SAY89_07225</name>
</gene>
<proteinExistence type="predicted"/>
<reference evidence="2" key="1">
    <citation type="submission" date="2023-11" db="EMBL/GenBank/DDBJ databases">
        <title>Genome sequence of Cyanobacterium aponinum BCRC AL20115.</title>
        <authorList>
            <person name="Chang H.-Y."/>
            <person name="Lin K.-M."/>
            <person name="Hsueh H.-T."/>
            <person name="Chu H.-A."/>
            <person name="Kuo C.-H."/>
        </authorList>
    </citation>
    <scope>NUCLEOTIDE SEQUENCE</scope>
    <source>
        <strain evidence="2">AL20115</strain>
    </source>
</reference>
<feature type="domain" description="HicB-like antitoxin of toxin-antitoxin system" evidence="1">
    <location>
        <begin position="18"/>
        <end position="77"/>
    </location>
</feature>